<protein>
    <submittedName>
        <fullName evidence="1">Uncharacterized protein</fullName>
    </submittedName>
</protein>
<evidence type="ECO:0000313" key="1">
    <source>
        <dbReference type="EMBL" id="MPC93092.1"/>
    </source>
</evidence>
<organism evidence="1 2">
    <name type="scientific">Portunus trituberculatus</name>
    <name type="common">Swimming crab</name>
    <name type="synonym">Neptunus trituberculatus</name>
    <dbReference type="NCBI Taxonomy" id="210409"/>
    <lineage>
        <taxon>Eukaryota</taxon>
        <taxon>Metazoa</taxon>
        <taxon>Ecdysozoa</taxon>
        <taxon>Arthropoda</taxon>
        <taxon>Crustacea</taxon>
        <taxon>Multicrustacea</taxon>
        <taxon>Malacostraca</taxon>
        <taxon>Eumalacostraca</taxon>
        <taxon>Eucarida</taxon>
        <taxon>Decapoda</taxon>
        <taxon>Pleocyemata</taxon>
        <taxon>Brachyura</taxon>
        <taxon>Eubrachyura</taxon>
        <taxon>Portunoidea</taxon>
        <taxon>Portunidae</taxon>
        <taxon>Portuninae</taxon>
        <taxon>Portunus</taxon>
    </lineage>
</organism>
<dbReference type="AlphaFoldDB" id="A0A5B7JA55"/>
<dbReference type="EMBL" id="VSRR010093575">
    <property type="protein sequence ID" value="MPC93092.1"/>
    <property type="molecule type" value="Genomic_DNA"/>
</dbReference>
<sequence length="65" mass="6783">MVEVVVYRSNVLLFLNTGSATAATATAITTATHPNIITASRYHTTLHTASIISLRPAATAAPPPH</sequence>
<evidence type="ECO:0000313" key="2">
    <source>
        <dbReference type="Proteomes" id="UP000324222"/>
    </source>
</evidence>
<comment type="caution">
    <text evidence="1">The sequence shown here is derived from an EMBL/GenBank/DDBJ whole genome shotgun (WGS) entry which is preliminary data.</text>
</comment>
<gene>
    <name evidence="1" type="ORF">E2C01_088210</name>
</gene>
<name>A0A5B7JA55_PORTR</name>
<keyword evidence="2" id="KW-1185">Reference proteome</keyword>
<proteinExistence type="predicted"/>
<reference evidence="1 2" key="1">
    <citation type="submission" date="2019-05" db="EMBL/GenBank/DDBJ databases">
        <title>Another draft genome of Portunus trituberculatus and its Hox gene families provides insights of decapod evolution.</title>
        <authorList>
            <person name="Jeong J.-H."/>
            <person name="Song I."/>
            <person name="Kim S."/>
            <person name="Choi T."/>
            <person name="Kim D."/>
            <person name="Ryu S."/>
            <person name="Kim W."/>
        </authorList>
    </citation>
    <scope>NUCLEOTIDE SEQUENCE [LARGE SCALE GENOMIC DNA]</scope>
    <source>
        <tissue evidence="1">Muscle</tissue>
    </source>
</reference>
<accession>A0A5B7JA55</accession>
<dbReference type="Proteomes" id="UP000324222">
    <property type="component" value="Unassembled WGS sequence"/>
</dbReference>